<name>A0AAV4W725_CAEEX</name>
<dbReference type="EMBL" id="BPLR01015770">
    <property type="protein sequence ID" value="GIY78576.1"/>
    <property type="molecule type" value="Genomic_DNA"/>
</dbReference>
<proteinExistence type="predicted"/>
<dbReference type="AlphaFoldDB" id="A0AAV4W725"/>
<keyword evidence="2" id="KW-1185">Reference proteome</keyword>
<sequence length="122" mass="14244">MPYTGNERSWCMDREHEETWQARLHDFHKFHPLCSTSEECEKDTVSEKQNQPHLNMQCIGDDPHLPGMAAWLPLKTKDRASPALRLGMRNTLAARRPSRLEEERHIIVDHVLVMQPSPQSDY</sequence>
<evidence type="ECO:0000313" key="2">
    <source>
        <dbReference type="Proteomes" id="UP001054945"/>
    </source>
</evidence>
<protein>
    <submittedName>
        <fullName evidence="1">Uncharacterized protein</fullName>
    </submittedName>
</protein>
<evidence type="ECO:0000313" key="1">
    <source>
        <dbReference type="EMBL" id="GIY78576.1"/>
    </source>
</evidence>
<comment type="caution">
    <text evidence="1">The sequence shown here is derived from an EMBL/GenBank/DDBJ whole genome shotgun (WGS) entry which is preliminary data.</text>
</comment>
<gene>
    <name evidence="1" type="ORF">CEXT_628281</name>
</gene>
<organism evidence="1 2">
    <name type="scientific">Caerostris extrusa</name>
    <name type="common">Bark spider</name>
    <name type="synonym">Caerostris bankana</name>
    <dbReference type="NCBI Taxonomy" id="172846"/>
    <lineage>
        <taxon>Eukaryota</taxon>
        <taxon>Metazoa</taxon>
        <taxon>Ecdysozoa</taxon>
        <taxon>Arthropoda</taxon>
        <taxon>Chelicerata</taxon>
        <taxon>Arachnida</taxon>
        <taxon>Araneae</taxon>
        <taxon>Araneomorphae</taxon>
        <taxon>Entelegynae</taxon>
        <taxon>Araneoidea</taxon>
        <taxon>Araneidae</taxon>
        <taxon>Caerostris</taxon>
    </lineage>
</organism>
<dbReference type="Proteomes" id="UP001054945">
    <property type="component" value="Unassembled WGS sequence"/>
</dbReference>
<accession>A0AAV4W725</accession>
<reference evidence="1 2" key="1">
    <citation type="submission" date="2021-06" db="EMBL/GenBank/DDBJ databases">
        <title>Caerostris extrusa draft genome.</title>
        <authorList>
            <person name="Kono N."/>
            <person name="Arakawa K."/>
        </authorList>
    </citation>
    <scope>NUCLEOTIDE SEQUENCE [LARGE SCALE GENOMIC DNA]</scope>
</reference>